<dbReference type="AlphaFoldDB" id="A0A9K3DFE7"/>
<dbReference type="GO" id="GO:0003964">
    <property type="term" value="F:RNA-directed DNA polymerase activity"/>
    <property type="evidence" value="ECO:0007669"/>
    <property type="project" value="UniProtKB-KW"/>
</dbReference>
<dbReference type="PANTHER" id="PTHR36617:SF5">
    <property type="entry name" value="OS05G0421675 PROTEIN"/>
    <property type="match status" value="1"/>
</dbReference>
<sequence length="295" mass="34857">MLRRPIVDNSPFQKLIRGVLGSGDNILFWLDPWLFDIPLKDKFPALFRLELVKNCSVWDRISGDGLWLWKHDPDAEAERREWNDLTLALSSVSCSNQVDKWVWMGAGSESFSVAAVKKLIIGSKDYSNRYVLDWCPWVPIKCNVFMWRAELDRIPTVEALCRRGVLVDNPECCFCSEGSDSVSHIFSSCPYVLKLWEKICLWCRVYRFFVFSFRDLAEMHNSCRRPESERKAVQGVFYTACWLIWKSRNDIRFNNKRRSVEELFCEVRSVSFVWFKYRRKKGSFAWADWCKFVNM</sequence>
<dbReference type="Proteomes" id="UP000215914">
    <property type="component" value="Unassembled WGS sequence"/>
</dbReference>
<dbReference type="InterPro" id="IPR026960">
    <property type="entry name" value="RVT-Znf"/>
</dbReference>
<evidence type="ECO:0000313" key="3">
    <source>
        <dbReference type="Proteomes" id="UP000215914"/>
    </source>
</evidence>
<gene>
    <name evidence="2" type="ORF">HanXRQr2_Chr17g0790521</name>
</gene>
<evidence type="ECO:0000259" key="1">
    <source>
        <dbReference type="Pfam" id="PF13966"/>
    </source>
</evidence>
<dbReference type="Pfam" id="PF13966">
    <property type="entry name" value="zf-RVT"/>
    <property type="match status" value="1"/>
</dbReference>
<keyword evidence="2" id="KW-0808">Transferase</keyword>
<feature type="domain" description="Reverse transcriptase zinc-binding" evidence="1">
    <location>
        <begin position="112"/>
        <end position="196"/>
    </location>
</feature>
<evidence type="ECO:0000313" key="2">
    <source>
        <dbReference type="EMBL" id="KAF5754381.1"/>
    </source>
</evidence>
<dbReference type="EMBL" id="MNCJ02000332">
    <property type="protein sequence ID" value="KAF5754381.1"/>
    <property type="molecule type" value="Genomic_DNA"/>
</dbReference>
<name>A0A9K3DFE7_HELAN</name>
<dbReference type="PANTHER" id="PTHR36617">
    <property type="entry name" value="PROTEIN, PUTATIVE-RELATED"/>
    <property type="match status" value="1"/>
</dbReference>
<proteinExistence type="predicted"/>
<dbReference type="Gramene" id="mRNA:HanXRQr2_Chr17g0790521">
    <property type="protein sequence ID" value="CDS:HanXRQr2_Chr17g0790521.1"/>
    <property type="gene ID" value="HanXRQr2_Chr17g0790521"/>
</dbReference>
<keyword evidence="3" id="KW-1185">Reference proteome</keyword>
<reference evidence="2" key="2">
    <citation type="submission" date="2020-06" db="EMBL/GenBank/DDBJ databases">
        <title>Helianthus annuus Genome sequencing and assembly Release 2.</title>
        <authorList>
            <person name="Gouzy J."/>
            <person name="Langlade N."/>
            <person name="Munos S."/>
        </authorList>
    </citation>
    <scope>NUCLEOTIDE SEQUENCE</scope>
    <source>
        <tissue evidence="2">Leaves</tissue>
    </source>
</reference>
<keyword evidence="2" id="KW-0548">Nucleotidyltransferase</keyword>
<accession>A0A9K3DFE7</accession>
<reference evidence="2" key="1">
    <citation type="journal article" date="2017" name="Nature">
        <title>The sunflower genome provides insights into oil metabolism, flowering and Asterid evolution.</title>
        <authorList>
            <person name="Badouin H."/>
            <person name="Gouzy J."/>
            <person name="Grassa C.J."/>
            <person name="Murat F."/>
            <person name="Staton S.E."/>
            <person name="Cottret L."/>
            <person name="Lelandais-Briere C."/>
            <person name="Owens G.L."/>
            <person name="Carrere S."/>
            <person name="Mayjonade B."/>
            <person name="Legrand L."/>
            <person name="Gill N."/>
            <person name="Kane N.C."/>
            <person name="Bowers J.E."/>
            <person name="Hubner S."/>
            <person name="Bellec A."/>
            <person name="Berard A."/>
            <person name="Berges H."/>
            <person name="Blanchet N."/>
            <person name="Boniface M.C."/>
            <person name="Brunel D."/>
            <person name="Catrice O."/>
            <person name="Chaidir N."/>
            <person name="Claudel C."/>
            <person name="Donnadieu C."/>
            <person name="Faraut T."/>
            <person name="Fievet G."/>
            <person name="Helmstetter N."/>
            <person name="King M."/>
            <person name="Knapp S.J."/>
            <person name="Lai Z."/>
            <person name="Le Paslier M.C."/>
            <person name="Lippi Y."/>
            <person name="Lorenzon L."/>
            <person name="Mandel J.R."/>
            <person name="Marage G."/>
            <person name="Marchand G."/>
            <person name="Marquand E."/>
            <person name="Bret-Mestries E."/>
            <person name="Morien E."/>
            <person name="Nambeesan S."/>
            <person name="Nguyen T."/>
            <person name="Pegot-Espagnet P."/>
            <person name="Pouilly N."/>
            <person name="Raftis F."/>
            <person name="Sallet E."/>
            <person name="Schiex T."/>
            <person name="Thomas J."/>
            <person name="Vandecasteele C."/>
            <person name="Vares D."/>
            <person name="Vear F."/>
            <person name="Vautrin S."/>
            <person name="Crespi M."/>
            <person name="Mangin B."/>
            <person name="Burke J.M."/>
            <person name="Salse J."/>
            <person name="Munos S."/>
            <person name="Vincourt P."/>
            <person name="Rieseberg L.H."/>
            <person name="Langlade N.B."/>
        </authorList>
    </citation>
    <scope>NUCLEOTIDE SEQUENCE</scope>
    <source>
        <tissue evidence="2">Leaves</tissue>
    </source>
</reference>
<organism evidence="2 3">
    <name type="scientific">Helianthus annuus</name>
    <name type="common">Common sunflower</name>
    <dbReference type="NCBI Taxonomy" id="4232"/>
    <lineage>
        <taxon>Eukaryota</taxon>
        <taxon>Viridiplantae</taxon>
        <taxon>Streptophyta</taxon>
        <taxon>Embryophyta</taxon>
        <taxon>Tracheophyta</taxon>
        <taxon>Spermatophyta</taxon>
        <taxon>Magnoliopsida</taxon>
        <taxon>eudicotyledons</taxon>
        <taxon>Gunneridae</taxon>
        <taxon>Pentapetalae</taxon>
        <taxon>asterids</taxon>
        <taxon>campanulids</taxon>
        <taxon>Asterales</taxon>
        <taxon>Asteraceae</taxon>
        <taxon>Asteroideae</taxon>
        <taxon>Heliantheae alliance</taxon>
        <taxon>Heliantheae</taxon>
        <taxon>Helianthus</taxon>
    </lineage>
</organism>
<protein>
    <submittedName>
        <fullName evidence="2">Reverse transcriptase zinc-binding domain-containing protein</fullName>
    </submittedName>
</protein>
<keyword evidence="2" id="KW-0695">RNA-directed DNA polymerase</keyword>
<comment type="caution">
    <text evidence="2">The sequence shown here is derived from an EMBL/GenBank/DDBJ whole genome shotgun (WGS) entry which is preliminary data.</text>
</comment>